<organism evidence="5 6">
    <name type="scientific">Galdieria yellowstonensis</name>
    <dbReference type="NCBI Taxonomy" id="3028027"/>
    <lineage>
        <taxon>Eukaryota</taxon>
        <taxon>Rhodophyta</taxon>
        <taxon>Bangiophyceae</taxon>
        <taxon>Galdieriales</taxon>
        <taxon>Galdieriaceae</taxon>
        <taxon>Galdieria</taxon>
    </lineage>
</organism>
<reference evidence="5 6" key="1">
    <citation type="submission" date="2022-07" db="EMBL/GenBank/DDBJ databases">
        <title>Genome-wide signatures of adaptation to extreme environments.</title>
        <authorList>
            <person name="Cho C.H."/>
            <person name="Yoon H.S."/>
        </authorList>
    </citation>
    <scope>NUCLEOTIDE SEQUENCE [LARGE SCALE GENOMIC DNA]</scope>
    <source>
        <strain evidence="5 6">108.79 E11</strain>
    </source>
</reference>
<feature type="compositionally biased region" description="Acidic residues" evidence="3">
    <location>
        <begin position="79"/>
        <end position="103"/>
    </location>
</feature>
<evidence type="ECO:0000313" key="5">
    <source>
        <dbReference type="EMBL" id="KAK4525367.1"/>
    </source>
</evidence>
<keyword evidence="6" id="KW-1185">Reference proteome</keyword>
<feature type="compositionally biased region" description="Basic residues" evidence="3">
    <location>
        <begin position="10"/>
        <end position="22"/>
    </location>
</feature>
<dbReference type="EMBL" id="JANCYU010000030">
    <property type="protein sequence ID" value="KAK4525367.1"/>
    <property type="molecule type" value="Genomic_DNA"/>
</dbReference>
<feature type="compositionally biased region" description="Acidic residues" evidence="3">
    <location>
        <begin position="330"/>
        <end position="340"/>
    </location>
</feature>
<feature type="region of interest" description="Disordered" evidence="3">
    <location>
        <begin position="306"/>
        <end position="374"/>
    </location>
</feature>
<keyword evidence="2" id="KW-0175">Coiled coil</keyword>
<evidence type="ECO:0000256" key="2">
    <source>
        <dbReference type="SAM" id="Coils"/>
    </source>
</evidence>
<dbReference type="GO" id="GO:0000462">
    <property type="term" value="P:maturation of SSU-rRNA from tricistronic rRNA transcript (SSU-rRNA, 5.8S rRNA, LSU-rRNA)"/>
    <property type="evidence" value="ECO:0007669"/>
    <property type="project" value="TreeGrafter"/>
</dbReference>
<name>A0AAV9IDB9_9RHOD</name>
<feature type="compositionally biased region" description="Basic and acidic residues" evidence="3">
    <location>
        <begin position="472"/>
        <end position="486"/>
    </location>
</feature>
<dbReference type="Pfam" id="PF04000">
    <property type="entry name" value="Sas10_Utp3"/>
    <property type="match status" value="1"/>
</dbReference>
<feature type="coiled-coil region" evidence="2">
    <location>
        <begin position="125"/>
        <end position="153"/>
    </location>
</feature>
<dbReference type="GO" id="GO:0032040">
    <property type="term" value="C:small-subunit processome"/>
    <property type="evidence" value="ECO:0007669"/>
    <property type="project" value="TreeGrafter"/>
</dbReference>
<feature type="compositionally biased region" description="Acidic residues" evidence="3">
    <location>
        <begin position="487"/>
        <end position="496"/>
    </location>
</feature>
<dbReference type="PANTHER" id="PTHR13237:SF9">
    <property type="entry name" value="NEUROGUIDIN"/>
    <property type="match status" value="1"/>
</dbReference>
<feature type="region of interest" description="Disordered" evidence="3">
    <location>
        <begin position="470"/>
        <end position="578"/>
    </location>
</feature>
<dbReference type="Pfam" id="PF09368">
    <property type="entry name" value="Sas10"/>
    <property type="match status" value="1"/>
</dbReference>
<evidence type="ECO:0000256" key="1">
    <source>
        <dbReference type="ARBA" id="ARBA00022553"/>
    </source>
</evidence>
<feature type="region of interest" description="Disordered" evidence="3">
    <location>
        <begin position="1"/>
        <end position="106"/>
    </location>
</feature>
<evidence type="ECO:0000259" key="4">
    <source>
        <dbReference type="Pfam" id="PF09368"/>
    </source>
</evidence>
<dbReference type="PANTHER" id="PTHR13237">
    <property type="entry name" value="SOMETHING ABOUT SILENCING PROTEIN 10-RELATED"/>
    <property type="match status" value="1"/>
</dbReference>
<dbReference type="InterPro" id="IPR007146">
    <property type="entry name" value="Sas10/Utp3/C1D"/>
</dbReference>
<feature type="domain" description="Sas10 C-terminal" evidence="4">
    <location>
        <begin position="536"/>
        <end position="604"/>
    </location>
</feature>
<dbReference type="InterPro" id="IPR018972">
    <property type="entry name" value="Sas10_C_dom"/>
</dbReference>
<proteinExistence type="predicted"/>
<protein>
    <recommendedName>
        <fullName evidence="4">Sas10 C-terminal domain-containing protein</fullName>
    </recommendedName>
</protein>
<evidence type="ECO:0000256" key="3">
    <source>
        <dbReference type="SAM" id="MobiDB-lite"/>
    </source>
</evidence>
<feature type="compositionally biased region" description="Basic residues" evidence="3">
    <location>
        <begin position="552"/>
        <end position="569"/>
    </location>
</feature>
<accession>A0AAV9IDB9</accession>
<dbReference type="Proteomes" id="UP001300502">
    <property type="component" value="Unassembled WGS sequence"/>
</dbReference>
<evidence type="ECO:0000313" key="6">
    <source>
        <dbReference type="Proteomes" id="UP001300502"/>
    </source>
</evidence>
<sequence length="605" mass="69921">MAIWKEQKKPKQGVPGKRKKASKVPQEHTTFQDEVEELMTKRLEAESSDSESLGSANEFAPKVGSTERFPESFEACSSNEEENVEENAFDSETENSESEEDVTELDRWGVYYGADAEGDDESLSEGELELVMKEEEEESRRLQERQLASIDKEDLDLTSFKETPLEASSLPQEKNWSSLSDEEKLRIIEKDSPELIKLLEDLQEKAGEIFHHLEPIIDKVKKFKSVHSDGMSFLELKYHLLFNYCMNIAYFMLLKSQGATVKNHPVLDQLIELRVVMEKMKPLEEKLQYQIHKLIDIAKNQNENGAVNEEEHERTLKPNPASLIANEEGSQSEEDDEDDLEQRVYRPPRIAAVVDNSRDKTNASKSWDKKRKERVEEENWKESYMEMEQLPESLRGGLISQDTEKLTSWIDAEKERQKYEEENFTRLFTEKKEQKLQRKMKSMERDSILGSEFGQEFDSLVSMADHLVSSKAARDDRPNHNYSGKDQEDDSVSMEESVDKENESSESEIEDDLSFKRKSRNTNIPSSLVPGEIPKGSRRKVQRAQLDNRGLTPKRKKTLKNPRVKHKKRYDTAQKKRKSVLKDFKVNTGVYRGESSGINISQSRK</sequence>
<comment type="caution">
    <text evidence="5">The sequence shown here is derived from an EMBL/GenBank/DDBJ whole genome shotgun (WGS) entry which is preliminary data.</text>
</comment>
<dbReference type="AlphaFoldDB" id="A0AAV9IDB9"/>
<keyword evidence="1" id="KW-0597">Phosphoprotein</keyword>
<gene>
    <name evidence="5" type="ORF">GAYE_SCF12G3275</name>
</gene>